<reference evidence="3 4" key="1">
    <citation type="submission" date="2017-05" db="EMBL/GenBank/DDBJ databases">
        <title>Isolation of Rhodococcus sp. S2-17 biodegrading of BP-3.</title>
        <authorList>
            <person name="Lee Y."/>
            <person name="Kim K.H."/>
            <person name="Chun B.H."/>
            <person name="Jung H.S."/>
            <person name="Jeon C.O."/>
        </authorList>
    </citation>
    <scope>NUCLEOTIDE SEQUENCE [LARGE SCALE GENOMIC DNA]</scope>
    <source>
        <strain evidence="3 4">S2-17</strain>
        <plasmid evidence="4">prb98</plasmid>
    </source>
</reference>
<dbReference type="SUPFAM" id="SSF47413">
    <property type="entry name" value="lambda repressor-like DNA-binding domains"/>
    <property type="match status" value="1"/>
</dbReference>
<geneLocation type="plasmid" evidence="4">
    <name>prb98</name>
</geneLocation>
<dbReference type="Gene3D" id="1.10.10.2910">
    <property type="match status" value="1"/>
</dbReference>
<accession>A0A2S2C749</accession>
<dbReference type="KEGG" id="roz:CBI38_34900"/>
<dbReference type="CDD" id="cd00093">
    <property type="entry name" value="HTH_XRE"/>
    <property type="match status" value="1"/>
</dbReference>
<dbReference type="PROSITE" id="PS50943">
    <property type="entry name" value="HTH_CROC1"/>
    <property type="match status" value="1"/>
</dbReference>
<dbReference type="Pfam" id="PF01381">
    <property type="entry name" value="HTH_3"/>
    <property type="match status" value="1"/>
</dbReference>
<evidence type="ECO:0000259" key="2">
    <source>
        <dbReference type="PROSITE" id="PS50943"/>
    </source>
</evidence>
<dbReference type="InterPro" id="IPR010359">
    <property type="entry name" value="IrrE_HExxH"/>
</dbReference>
<protein>
    <submittedName>
        <fullName evidence="3">DNA-binding protein</fullName>
    </submittedName>
</protein>
<evidence type="ECO:0000313" key="3">
    <source>
        <dbReference type="EMBL" id="AWK76717.1"/>
    </source>
</evidence>
<evidence type="ECO:0000256" key="1">
    <source>
        <dbReference type="ARBA" id="ARBA00007227"/>
    </source>
</evidence>
<dbReference type="Gene3D" id="1.10.260.40">
    <property type="entry name" value="lambda repressor-like DNA-binding domains"/>
    <property type="match status" value="1"/>
</dbReference>
<evidence type="ECO:0000313" key="4">
    <source>
        <dbReference type="Proteomes" id="UP000245711"/>
    </source>
</evidence>
<dbReference type="OrthoDB" id="9794834at2"/>
<dbReference type="AlphaFoldDB" id="A0A2S2C749"/>
<dbReference type="InterPro" id="IPR010982">
    <property type="entry name" value="Lambda_DNA-bd_dom_sf"/>
</dbReference>
<dbReference type="Pfam" id="PF06114">
    <property type="entry name" value="Peptidase_M78"/>
    <property type="match status" value="1"/>
</dbReference>
<keyword evidence="3" id="KW-0614">Plasmid</keyword>
<dbReference type="InterPro" id="IPR001387">
    <property type="entry name" value="Cro/C1-type_HTH"/>
</dbReference>
<organism evidence="3 4">
    <name type="scientific">Rhodococcus oxybenzonivorans</name>
    <dbReference type="NCBI Taxonomy" id="1990687"/>
    <lineage>
        <taxon>Bacteria</taxon>
        <taxon>Bacillati</taxon>
        <taxon>Actinomycetota</taxon>
        <taxon>Actinomycetes</taxon>
        <taxon>Mycobacteriales</taxon>
        <taxon>Nocardiaceae</taxon>
        <taxon>Rhodococcus</taxon>
    </lineage>
</organism>
<keyword evidence="3" id="KW-0238">DNA-binding</keyword>
<sequence length="367" mass="40252">MAAGFDPARLTQARRLAGLTKKAVAEELGVSPVAVSQWEAGTTTPRPDNIGHLAEVLDVIPPFFAAGRPYARLDSSSAHFRSLRRTPATQRDKAIAYTEQVWELAHALEKRVQLPPVDLPTLPAEVLVDDPAGPEAAARLLRERWGLQTGPIAHLVRTMETHGLIVTLSPFAGAATATVDAFSTSHLDRPVVVLTPDRANDIYRHRFTAAHELGHLVMHGELATGDPQQEKEADRFAAELLTPSAQITPHLPPRLDLKALEQLGKGWGVSVDSLIYRCREVGAVSDAAYRRAYQRLNQLRKLNLFRPEPVDGYPGEIPVLLTRAFELAEANGLSLKDLAAELSFKLPRLRLLLGEPTTRPELHLIST</sequence>
<name>A0A2S2C749_9NOCA</name>
<dbReference type="Proteomes" id="UP000245711">
    <property type="component" value="Plasmid pRB98"/>
</dbReference>
<feature type="domain" description="HTH cro/C1-type" evidence="2">
    <location>
        <begin position="10"/>
        <end position="64"/>
    </location>
</feature>
<dbReference type="GO" id="GO:0003677">
    <property type="term" value="F:DNA binding"/>
    <property type="evidence" value="ECO:0007669"/>
    <property type="project" value="UniProtKB-KW"/>
</dbReference>
<dbReference type="PANTHER" id="PTHR43236">
    <property type="entry name" value="ANTITOXIN HIGA1"/>
    <property type="match status" value="1"/>
</dbReference>
<comment type="similarity">
    <text evidence="1">Belongs to the short-chain fatty acyl-CoA assimilation regulator (ScfR) family.</text>
</comment>
<proteinExistence type="inferred from homology"/>
<keyword evidence="4" id="KW-1185">Reference proteome</keyword>
<dbReference type="EMBL" id="CP021355">
    <property type="protein sequence ID" value="AWK76717.1"/>
    <property type="molecule type" value="Genomic_DNA"/>
</dbReference>
<dbReference type="SMART" id="SM00530">
    <property type="entry name" value="HTH_XRE"/>
    <property type="match status" value="1"/>
</dbReference>
<dbReference type="InterPro" id="IPR052345">
    <property type="entry name" value="Rad_response_metalloprotease"/>
</dbReference>
<dbReference type="PANTHER" id="PTHR43236:SF1">
    <property type="entry name" value="BLL7220 PROTEIN"/>
    <property type="match status" value="1"/>
</dbReference>
<gene>
    <name evidence="3" type="ORF">CBI38_34900</name>
</gene>